<protein>
    <submittedName>
        <fullName evidence="4">V-type ATP synthase subunit C</fullName>
    </submittedName>
</protein>
<keyword evidence="2" id="KW-0813">Transport</keyword>
<evidence type="ECO:0000256" key="2">
    <source>
        <dbReference type="ARBA" id="ARBA00022448"/>
    </source>
</evidence>
<dbReference type="InterPro" id="IPR044911">
    <property type="entry name" value="V-type_ATPase_csu/dsu_dom_3"/>
</dbReference>
<dbReference type="NCBIfam" id="NF002266">
    <property type="entry name" value="PRK01198.1-2"/>
    <property type="match status" value="1"/>
</dbReference>
<name>A0ABP3U096_9CLOT</name>
<gene>
    <name evidence="4" type="ORF">GCM10008905_12730</name>
</gene>
<dbReference type="Pfam" id="PF01992">
    <property type="entry name" value="vATP-synt_AC39"/>
    <property type="match status" value="1"/>
</dbReference>
<proteinExistence type="inferred from homology"/>
<dbReference type="PANTHER" id="PTHR38682">
    <property type="entry name" value="V-TYPE ATP SYNTHASE SUBUNIT C"/>
    <property type="match status" value="1"/>
</dbReference>
<sequence length="333" mass="38679">MENLQFTHAIARIRVLETKLLDKSKLDRMIDASSAEDALKVLGETEYSNHMSNISRPEEYETLLSSELIRLYQLMYSLSPEKNIIDIMSIKYDYHNLKVVIKGKLLNKDLSNLLIPIGLVNADRLNIIFESENYKELTPFMIDGVEKAFKSYEEGNDPQEIDIILDSFMYKEIIHRAEEIGDKFLINYFKMIIDLTNIKTLLRVKKQNKGRRFMEQVLIGGGTISIKDLISFENESSDSIANKLSYTSYEKIIRLGLENYGTHSNLSYFEKLSENYMMEYIKKAKYISFGLEPLVSYIMAKETEIKAIRIIMVGKLNNIAPEIIRERLRDVYV</sequence>
<reference evidence="5" key="1">
    <citation type="journal article" date="2019" name="Int. J. Syst. Evol. Microbiol.">
        <title>The Global Catalogue of Microorganisms (GCM) 10K type strain sequencing project: providing services to taxonomists for standard genome sequencing and annotation.</title>
        <authorList>
            <consortium name="The Broad Institute Genomics Platform"/>
            <consortium name="The Broad Institute Genome Sequencing Center for Infectious Disease"/>
            <person name="Wu L."/>
            <person name="Ma J."/>
        </authorList>
    </citation>
    <scope>NUCLEOTIDE SEQUENCE [LARGE SCALE GENOMIC DNA]</scope>
    <source>
        <strain evidence="5">JCM 1405</strain>
    </source>
</reference>
<dbReference type="PANTHER" id="PTHR38682:SF1">
    <property type="entry name" value="V-TYPE ATP SYNTHASE SUBUNIT C"/>
    <property type="match status" value="1"/>
</dbReference>
<dbReference type="Gene3D" id="1.20.1690.10">
    <property type="entry name" value="V-type ATP synthase subunit C domain"/>
    <property type="match status" value="2"/>
</dbReference>
<organism evidence="4 5">
    <name type="scientific">Clostridium malenominatum</name>
    <dbReference type="NCBI Taxonomy" id="1539"/>
    <lineage>
        <taxon>Bacteria</taxon>
        <taxon>Bacillati</taxon>
        <taxon>Bacillota</taxon>
        <taxon>Clostridia</taxon>
        <taxon>Eubacteriales</taxon>
        <taxon>Clostridiaceae</taxon>
        <taxon>Clostridium</taxon>
    </lineage>
</organism>
<dbReference type="Proteomes" id="UP001500339">
    <property type="component" value="Unassembled WGS sequence"/>
</dbReference>
<evidence type="ECO:0000313" key="5">
    <source>
        <dbReference type="Proteomes" id="UP001500339"/>
    </source>
</evidence>
<dbReference type="Gene3D" id="1.10.132.50">
    <property type="entry name" value="ATP synthase (C/AC39) subunit, domain 3"/>
    <property type="match status" value="1"/>
</dbReference>
<accession>A0ABP3U096</accession>
<evidence type="ECO:0000256" key="1">
    <source>
        <dbReference type="ARBA" id="ARBA00006709"/>
    </source>
</evidence>
<evidence type="ECO:0000313" key="4">
    <source>
        <dbReference type="EMBL" id="GAA0721852.1"/>
    </source>
</evidence>
<keyword evidence="5" id="KW-1185">Reference proteome</keyword>
<comment type="caution">
    <text evidence="4">The sequence shown here is derived from an EMBL/GenBank/DDBJ whole genome shotgun (WGS) entry which is preliminary data.</text>
</comment>
<dbReference type="InterPro" id="IPR002843">
    <property type="entry name" value="ATPase_V0-cplx_csu/dsu"/>
</dbReference>
<dbReference type="SUPFAM" id="SSF103486">
    <property type="entry name" value="V-type ATP synthase subunit C"/>
    <property type="match status" value="1"/>
</dbReference>
<dbReference type="InterPro" id="IPR036079">
    <property type="entry name" value="ATPase_csu/dsu_sf"/>
</dbReference>
<dbReference type="RefSeq" id="WP_343767925.1">
    <property type="nucleotide sequence ID" value="NZ_BAAACF010000001.1"/>
</dbReference>
<evidence type="ECO:0000256" key="3">
    <source>
        <dbReference type="ARBA" id="ARBA00023065"/>
    </source>
</evidence>
<dbReference type="EMBL" id="BAAACF010000001">
    <property type="protein sequence ID" value="GAA0721852.1"/>
    <property type="molecule type" value="Genomic_DNA"/>
</dbReference>
<comment type="similarity">
    <text evidence="1">Belongs to the V-ATPase V0D/AC39 subunit family.</text>
</comment>
<keyword evidence="3" id="KW-0406">Ion transport</keyword>
<dbReference type="InterPro" id="IPR050873">
    <property type="entry name" value="V-ATPase_V0D/AC39_subunit"/>
</dbReference>
<dbReference type="InterPro" id="IPR035067">
    <property type="entry name" value="V-type_ATPase_csu/dsu"/>
</dbReference>